<dbReference type="KEGG" id="sro:Sros_3481"/>
<accession>D2BF56</accession>
<dbReference type="GO" id="GO:0046872">
    <property type="term" value="F:metal ion binding"/>
    <property type="evidence" value="ECO:0007669"/>
    <property type="project" value="InterPro"/>
</dbReference>
<evidence type="ECO:0000313" key="3">
    <source>
        <dbReference type="Proteomes" id="UP000002029"/>
    </source>
</evidence>
<dbReference type="AlphaFoldDB" id="D2BF56"/>
<evidence type="ECO:0008006" key="4">
    <source>
        <dbReference type="Google" id="ProtNLM"/>
    </source>
</evidence>
<dbReference type="EMBL" id="CP001814">
    <property type="protein sequence ID" value="ACZ86417.1"/>
    <property type="molecule type" value="Genomic_DNA"/>
</dbReference>
<keyword evidence="1" id="KW-0732">Signal</keyword>
<dbReference type="SUPFAM" id="SSF53807">
    <property type="entry name" value="Helical backbone' metal receptor"/>
    <property type="match status" value="1"/>
</dbReference>
<protein>
    <recommendedName>
        <fullName evidence="4">ABC transporter substrate-binding protein</fullName>
    </recommendedName>
</protein>
<keyword evidence="3" id="KW-1185">Reference proteome</keyword>
<dbReference type="PROSITE" id="PS51257">
    <property type="entry name" value="PROKAR_LIPOPROTEIN"/>
    <property type="match status" value="1"/>
</dbReference>
<proteinExistence type="predicted"/>
<gene>
    <name evidence="2" type="ordered locus">Sros_3481</name>
</gene>
<evidence type="ECO:0000256" key="1">
    <source>
        <dbReference type="SAM" id="SignalP"/>
    </source>
</evidence>
<dbReference type="STRING" id="479432.Sros_3481"/>
<feature type="signal peptide" evidence="1">
    <location>
        <begin position="1"/>
        <end position="21"/>
    </location>
</feature>
<dbReference type="GO" id="GO:0030001">
    <property type="term" value="P:metal ion transport"/>
    <property type="evidence" value="ECO:0007669"/>
    <property type="project" value="InterPro"/>
</dbReference>
<feature type="chain" id="PRO_5003029634" description="ABC transporter substrate-binding protein" evidence="1">
    <location>
        <begin position="22"/>
        <end position="262"/>
    </location>
</feature>
<sequence>MITMRRLRLTAVAVITTVAMAACGDAGDGTSAAPSPTAKGPKVVAASTWEAGFARAAGATDITVIVPPGVQHASDYDPKPSDLAKVAEADVVLYAAFQGFAGKLKEAAGSGAKLIEVSLDNSPGTVKAEVSRLGGEFGTAEAARAWTAAFDIEYAALKEKVTGATRGTAPVIVSQAFVAWAADLAGARPAGVYGPQPPTAGQIAGLAAKKPRLVLDNSAMPGGDALANVGAERVVIDNFPGRELDLIAMYRSNADALAAALG</sequence>
<dbReference type="OrthoDB" id="1951467at2"/>
<name>D2BF56_STRRD</name>
<evidence type="ECO:0000313" key="2">
    <source>
        <dbReference type="EMBL" id="ACZ86417.1"/>
    </source>
</evidence>
<dbReference type="RefSeq" id="WP_012890161.1">
    <property type="nucleotide sequence ID" value="NC_013595.1"/>
</dbReference>
<dbReference type="Proteomes" id="UP000002029">
    <property type="component" value="Chromosome"/>
</dbReference>
<organism evidence="2 3">
    <name type="scientific">Streptosporangium roseum (strain ATCC 12428 / DSM 43021 / JCM 3005 / KCTC 9067 / NCIMB 10171 / NRRL 2505 / NI 9100)</name>
    <dbReference type="NCBI Taxonomy" id="479432"/>
    <lineage>
        <taxon>Bacteria</taxon>
        <taxon>Bacillati</taxon>
        <taxon>Actinomycetota</taxon>
        <taxon>Actinomycetes</taxon>
        <taxon>Streptosporangiales</taxon>
        <taxon>Streptosporangiaceae</taxon>
        <taxon>Streptosporangium</taxon>
    </lineage>
</organism>
<dbReference type="eggNOG" id="COG0803">
    <property type="taxonomic scope" value="Bacteria"/>
</dbReference>
<dbReference type="InterPro" id="IPR006127">
    <property type="entry name" value="ZnuA-like"/>
</dbReference>
<dbReference type="HOGENOM" id="CLU_091025_0_0_11"/>
<reference evidence="2 3" key="1">
    <citation type="journal article" date="2010" name="Stand. Genomic Sci.">
        <title>Complete genome sequence of Streptosporangium roseum type strain (NI 9100).</title>
        <authorList>
            <person name="Nolan M."/>
            <person name="Sikorski J."/>
            <person name="Jando M."/>
            <person name="Lucas S."/>
            <person name="Lapidus A."/>
            <person name="Glavina Del Rio T."/>
            <person name="Chen F."/>
            <person name="Tice H."/>
            <person name="Pitluck S."/>
            <person name="Cheng J.F."/>
            <person name="Chertkov O."/>
            <person name="Sims D."/>
            <person name="Meincke L."/>
            <person name="Brettin T."/>
            <person name="Han C."/>
            <person name="Detter J.C."/>
            <person name="Bruce D."/>
            <person name="Goodwin L."/>
            <person name="Land M."/>
            <person name="Hauser L."/>
            <person name="Chang Y.J."/>
            <person name="Jeffries C.D."/>
            <person name="Ivanova N."/>
            <person name="Mavromatis K."/>
            <person name="Mikhailova N."/>
            <person name="Chen A."/>
            <person name="Palaniappan K."/>
            <person name="Chain P."/>
            <person name="Rohde M."/>
            <person name="Goker M."/>
            <person name="Bristow J."/>
            <person name="Eisen J.A."/>
            <person name="Markowitz V."/>
            <person name="Hugenholtz P."/>
            <person name="Kyrpides N.C."/>
            <person name="Klenk H.P."/>
        </authorList>
    </citation>
    <scope>NUCLEOTIDE SEQUENCE [LARGE SCALE GENOMIC DNA]</scope>
    <source>
        <strain evidence="3">ATCC 12428 / DSM 43021 / JCM 3005 / NI 9100</strain>
    </source>
</reference>
<dbReference type="Gene3D" id="3.40.50.1980">
    <property type="entry name" value="Nitrogenase molybdenum iron protein domain"/>
    <property type="match status" value="1"/>
</dbReference>
<dbReference type="Pfam" id="PF01297">
    <property type="entry name" value="ZnuA"/>
    <property type="match status" value="1"/>
</dbReference>